<dbReference type="OrthoDB" id="726375at2"/>
<gene>
    <name evidence="2" type="ORF">BCF44_11447</name>
</gene>
<dbReference type="RefSeq" id="WP_116178896.1">
    <property type="nucleotide sequence ID" value="NZ_CP144375.1"/>
</dbReference>
<feature type="domain" description="Iminophenyl-pyruvate dimer synthase" evidence="1">
    <location>
        <begin position="675"/>
        <end position="916"/>
    </location>
</feature>
<dbReference type="EMBL" id="QUNO01000014">
    <property type="protein sequence ID" value="REH38022.1"/>
    <property type="molecule type" value="Genomic_DNA"/>
</dbReference>
<evidence type="ECO:0000259" key="1">
    <source>
        <dbReference type="Pfam" id="PF12902"/>
    </source>
</evidence>
<name>A0A3E0H695_9PSEU</name>
<evidence type="ECO:0000313" key="3">
    <source>
        <dbReference type="Proteomes" id="UP000256269"/>
    </source>
</evidence>
<proteinExistence type="predicted"/>
<accession>A0A3E0H695</accession>
<dbReference type="InterPro" id="IPR026820">
    <property type="entry name" value="VioB/RebD_dom"/>
</dbReference>
<reference evidence="2 3" key="1">
    <citation type="submission" date="2018-08" db="EMBL/GenBank/DDBJ databases">
        <title>Genomic Encyclopedia of Archaeal and Bacterial Type Strains, Phase II (KMG-II): from individual species to whole genera.</title>
        <authorList>
            <person name="Goeker M."/>
        </authorList>
    </citation>
    <scope>NUCLEOTIDE SEQUENCE [LARGE SCALE GENOMIC DNA]</scope>
    <source>
        <strain evidence="2 3">DSM 45791</strain>
    </source>
</reference>
<keyword evidence="3" id="KW-1185">Reference proteome</keyword>
<comment type="caution">
    <text evidence="2">The sequence shown here is derived from an EMBL/GenBank/DDBJ whole genome shotgun (WGS) entry which is preliminary data.</text>
</comment>
<sequence length="1089" mass="117641">MSVFDTPRLHFAGTATAGLLTGLRNGLVDLATNEALTEYGPFPVHRPALEYHDYLQRLGPHFDAAGRLRDDGVFSAAKGWNFGGNGHFSIDARIVSCEVAPADVDVTDPVVGRSVDMWGHYNPYLATTVNRARVFDVDPSSNWTTSLMVGQFCFGRAGRSHDVGYMLTGEVRGIHPPRWHNFDHILDVGDHCLAQELKLSTLYQFVVESGDGLLWLDEASVSPVVTLLRAAVASGAADGLVVQFAVSDMSAPQAPDSPGRWALRGTIAPWRTAEPRTYPAGRLLVPRRAELGNMTVDVTPDHVTLNMINAVPATVRADEGGPGPIRRLGALLDLGDWELRTVDGHQLVAHVPATAYLIDCALTSGVLTVPAQAPASVDEQALCVVGTDPSGTRAVLLLERETNVQADDAGLILDHPGDGGGDVEVQIRSLVHGVPHAVEAIHVRQFFNPRALPRDPLATSGDALPGDVEIVRLRPGRADEPGDFAGSCVVSTDDEGRGWLTIRGARAGAARVQLCAHAEESPCDTTRPGSARTCYDNDDLLGYWAGAGSLAVRVLPDDRRLDDIAQEDVTFDLVYREVFAFYELTGSFMRSEVFSLADRFAVRTYADLIWQMCDPGTRTKTYHMPPTHDLSAPKARLLLRFLRACRAVESVPAFVAAAGPARKAITSRGELVHALRDAVTIELAVMAQYLYAAFSVPTHAAGTEHVRHGRWSPRQLALACGDGGQTRDGGMRGSLLTVAREEMIHFLALNNILTAIGEPFHVPLIDFGAINHQLPIPLDLSLEPLGVGSVARFIAIEQPARLVEEVGRCGPASAESDVDERYGSASELYADIREGLRRVPDLFLTGRGRGGGEHHLFLRRSVNDVHPDYQLEVDDLASALFALDVVTEQGEGNVLPATGSGTGEESHFDTFRRMYECLTAEQLAGPPGRSAPWTPAYPALRNPTLLAGDAAKELVTDPVAAQVMRLFNRGYFMALQLMVQHFGESPDASLRRSALMNRSIDVMTCVMRPLGELLTAMPSGRRGRTAGPSFELESVPGYVSRPDVARRGFALRFSHLAAGARTCSAVPVDVTEALGFLADFFGPHTTKGE</sequence>
<dbReference type="Proteomes" id="UP000256269">
    <property type="component" value="Unassembled WGS sequence"/>
</dbReference>
<dbReference type="Pfam" id="PF12902">
    <property type="entry name" value="Ferritin-like"/>
    <property type="match status" value="1"/>
</dbReference>
<dbReference type="Gene3D" id="1.20.1260.10">
    <property type="match status" value="1"/>
</dbReference>
<evidence type="ECO:0000313" key="2">
    <source>
        <dbReference type="EMBL" id="REH38022.1"/>
    </source>
</evidence>
<dbReference type="AlphaFoldDB" id="A0A3E0H695"/>
<dbReference type="InterPro" id="IPR012347">
    <property type="entry name" value="Ferritin-like"/>
</dbReference>
<protein>
    <submittedName>
        <fullName evidence="2">Ferritin-like protein</fullName>
    </submittedName>
</protein>
<organism evidence="2 3">
    <name type="scientific">Kutzneria buriramensis</name>
    <dbReference type="NCBI Taxonomy" id="1045776"/>
    <lineage>
        <taxon>Bacteria</taxon>
        <taxon>Bacillati</taxon>
        <taxon>Actinomycetota</taxon>
        <taxon>Actinomycetes</taxon>
        <taxon>Pseudonocardiales</taxon>
        <taxon>Pseudonocardiaceae</taxon>
        <taxon>Kutzneria</taxon>
    </lineage>
</organism>